<evidence type="ECO:0000256" key="4">
    <source>
        <dbReference type="ARBA" id="ARBA00022723"/>
    </source>
</evidence>
<dbReference type="EMBL" id="MXAV01000040">
    <property type="protein sequence ID" value="PKY10178.1"/>
    <property type="molecule type" value="Genomic_DNA"/>
</dbReference>
<evidence type="ECO:0000313" key="11">
    <source>
        <dbReference type="Proteomes" id="UP000234329"/>
    </source>
</evidence>
<reference evidence="10 11" key="1">
    <citation type="submission" date="2017-03" db="EMBL/GenBank/DDBJ databases">
        <title>Draft genime sequence of the acidophilic sulfur-oxidizing bacterium Acidithiobacillus sp. SH, isolated from seawater.</title>
        <authorList>
            <person name="Sharmin S."/>
            <person name="Tokuhisa M."/>
            <person name="Kanao T."/>
            <person name="Kamimura K."/>
        </authorList>
    </citation>
    <scope>NUCLEOTIDE SEQUENCE [LARGE SCALE GENOMIC DNA]</scope>
    <source>
        <strain evidence="10 11">SH</strain>
    </source>
</reference>
<dbReference type="InParanoid" id="A0A2I1DJX8"/>
<dbReference type="GO" id="GO:0004540">
    <property type="term" value="F:RNA nuclease activity"/>
    <property type="evidence" value="ECO:0007669"/>
    <property type="project" value="InterPro"/>
</dbReference>
<dbReference type="InterPro" id="IPR029060">
    <property type="entry name" value="PIN-like_dom_sf"/>
</dbReference>
<keyword evidence="4 8" id="KW-0479">Metal-binding</keyword>
<evidence type="ECO:0000256" key="1">
    <source>
        <dbReference type="ARBA" id="ARBA00001946"/>
    </source>
</evidence>
<sequence>MILLDTNVISEPQRPAPNTHVLKWLDAQALETLYLSAITVAELRAGIALISAGKRRDSLHENLEKRLLPMFANRVLSFDMACTKAYAELLAKSRAIGLAIETADAFIAAVALANGFTVATRDTSPYEAAGVNVINPWEAKQSPGVRNPRL</sequence>
<accession>A0A2I1DJX8</accession>
<dbReference type="Gene3D" id="3.40.50.1010">
    <property type="entry name" value="5'-nuclease"/>
    <property type="match status" value="1"/>
</dbReference>
<comment type="caution">
    <text evidence="10">The sequence shown here is derived from an EMBL/GenBank/DDBJ whole genome shotgun (WGS) entry which is preliminary data.</text>
</comment>
<keyword evidence="6 8" id="KW-0460">Magnesium</keyword>
<dbReference type="GO" id="GO:0000287">
    <property type="term" value="F:magnesium ion binding"/>
    <property type="evidence" value="ECO:0007669"/>
    <property type="project" value="UniProtKB-UniRule"/>
</dbReference>
<dbReference type="EC" id="3.1.-.-" evidence="8"/>
<dbReference type="RefSeq" id="WP_101538299.1">
    <property type="nucleotide sequence ID" value="NZ_MXAV01000040.1"/>
</dbReference>
<dbReference type="InterPro" id="IPR022907">
    <property type="entry name" value="VapC_family"/>
</dbReference>
<dbReference type="GO" id="GO:0090729">
    <property type="term" value="F:toxin activity"/>
    <property type="evidence" value="ECO:0007669"/>
    <property type="project" value="UniProtKB-KW"/>
</dbReference>
<feature type="binding site" evidence="8">
    <location>
        <position position="5"/>
    </location>
    <ligand>
        <name>Mg(2+)</name>
        <dbReference type="ChEBI" id="CHEBI:18420"/>
    </ligand>
</feature>
<dbReference type="SUPFAM" id="SSF88723">
    <property type="entry name" value="PIN domain-like"/>
    <property type="match status" value="1"/>
</dbReference>
<gene>
    <name evidence="8" type="primary">vapC</name>
    <name evidence="10" type="ORF">B1757_10670</name>
</gene>
<dbReference type="Proteomes" id="UP000234329">
    <property type="component" value="Unassembled WGS sequence"/>
</dbReference>
<dbReference type="HAMAP" id="MF_00265">
    <property type="entry name" value="VapC_Nob1"/>
    <property type="match status" value="1"/>
</dbReference>
<evidence type="ECO:0000256" key="6">
    <source>
        <dbReference type="ARBA" id="ARBA00022842"/>
    </source>
</evidence>
<comment type="function">
    <text evidence="8">Toxic component of a toxin-antitoxin (TA) system. An RNase.</text>
</comment>
<keyword evidence="8" id="KW-0800">Toxin</keyword>
<evidence type="ECO:0000259" key="9">
    <source>
        <dbReference type="Pfam" id="PF01850"/>
    </source>
</evidence>
<feature type="domain" description="PIN" evidence="9">
    <location>
        <begin position="2"/>
        <end position="129"/>
    </location>
</feature>
<dbReference type="Pfam" id="PF01850">
    <property type="entry name" value="PIN"/>
    <property type="match status" value="1"/>
</dbReference>
<dbReference type="InterPro" id="IPR002716">
    <property type="entry name" value="PIN_dom"/>
</dbReference>
<dbReference type="InterPro" id="IPR050556">
    <property type="entry name" value="Type_II_TA_system_RNase"/>
</dbReference>
<evidence type="ECO:0000256" key="2">
    <source>
        <dbReference type="ARBA" id="ARBA00022649"/>
    </source>
</evidence>
<organism evidence="10 11">
    <name type="scientific">Acidithiobacillus marinus</name>
    <dbReference type="NCBI Taxonomy" id="187490"/>
    <lineage>
        <taxon>Bacteria</taxon>
        <taxon>Pseudomonadati</taxon>
        <taxon>Pseudomonadota</taxon>
        <taxon>Acidithiobacillia</taxon>
        <taxon>Acidithiobacillales</taxon>
        <taxon>Acidithiobacillaceae</taxon>
        <taxon>Acidithiobacillus</taxon>
    </lineage>
</organism>
<comment type="cofactor">
    <cofactor evidence="1 8">
        <name>Mg(2+)</name>
        <dbReference type="ChEBI" id="CHEBI:18420"/>
    </cofactor>
</comment>
<keyword evidence="3 8" id="KW-0540">Nuclease</keyword>
<dbReference type="GO" id="GO:0016787">
    <property type="term" value="F:hydrolase activity"/>
    <property type="evidence" value="ECO:0007669"/>
    <property type="project" value="UniProtKB-KW"/>
</dbReference>
<dbReference type="PANTHER" id="PTHR33653">
    <property type="entry name" value="RIBONUCLEASE VAPC2"/>
    <property type="match status" value="1"/>
</dbReference>
<dbReference type="PANTHER" id="PTHR33653:SF1">
    <property type="entry name" value="RIBONUCLEASE VAPC2"/>
    <property type="match status" value="1"/>
</dbReference>
<proteinExistence type="inferred from homology"/>
<comment type="similarity">
    <text evidence="7 8">Belongs to the PINc/VapC protein family.</text>
</comment>
<evidence type="ECO:0000256" key="8">
    <source>
        <dbReference type="HAMAP-Rule" id="MF_00265"/>
    </source>
</evidence>
<dbReference type="OrthoDB" id="9804823at2"/>
<evidence type="ECO:0000256" key="3">
    <source>
        <dbReference type="ARBA" id="ARBA00022722"/>
    </source>
</evidence>
<protein>
    <recommendedName>
        <fullName evidence="8">Ribonuclease VapC</fullName>
        <shortName evidence="8">RNase VapC</shortName>
        <ecNumber evidence="8">3.1.-.-</ecNumber>
    </recommendedName>
    <alternativeName>
        <fullName evidence="8">Toxin VapC</fullName>
    </alternativeName>
</protein>
<evidence type="ECO:0000256" key="5">
    <source>
        <dbReference type="ARBA" id="ARBA00022801"/>
    </source>
</evidence>
<name>A0A2I1DJX8_9PROT</name>
<feature type="binding site" evidence="8">
    <location>
        <position position="104"/>
    </location>
    <ligand>
        <name>Mg(2+)</name>
        <dbReference type="ChEBI" id="CHEBI:18420"/>
    </ligand>
</feature>
<keyword evidence="11" id="KW-1185">Reference proteome</keyword>
<dbReference type="CDD" id="cd18731">
    <property type="entry name" value="PIN_NgFitB-like"/>
    <property type="match status" value="1"/>
</dbReference>
<evidence type="ECO:0000256" key="7">
    <source>
        <dbReference type="ARBA" id="ARBA00038093"/>
    </source>
</evidence>
<keyword evidence="2 8" id="KW-1277">Toxin-antitoxin system</keyword>
<keyword evidence="5 8" id="KW-0378">Hydrolase</keyword>
<evidence type="ECO:0000313" key="10">
    <source>
        <dbReference type="EMBL" id="PKY10178.1"/>
    </source>
</evidence>
<dbReference type="AlphaFoldDB" id="A0A2I1DJX8"/>